<reference evidence="2" key="2">
    <citation type="journal article" date="2000" name="Genome Res.">
        <title>Normalization and subtraction of cap-trapper-selected cDNAs to prepare full-length cDNA libraries for rapid discovery of new genes.</title>
        <authorList>
            <person name="Carninci P."/>
            <person name="Shibata Y."/>
            <person name="Hayatsu N."/>
            <person name="Sugahara Y."/>
            <person name="Shibata K."/>
            <person name="Itoh M."/>
            <person name="Konno H."/>
            <person name="Okazaki Y."/>
            <person name="Muramatsu M."/>
            <person name="Hayashizaki Y."/>
        </authorList>
    </citation>
    <scope>NUCLEOTIDE SEQUENCE</scope>
    <source>
        <strain evidence="2">C57BL/6J</strain>
        <tissue evidence="2">Diencephalon</tissue>
    </source>
</reference>
<protein>
    <submittedName>
        <fullName evidence="2">Uncharacterized protein</fullName>
    </submittedName>
</protein>
<reference evidence="2" key="4">
    <citation type="journal article" date="2001" name="Nature">
        <title>Functional annotation of a full-length mouse cDNA collection.</title>
        <authorList>
            <consortium name="The RIKEN Genome Exploration Research Group Phase II Team and the FANTOM Consortium"/>
        </authorList>
    </citation>
    <scope>NUCLEOTIDE SEQUENCE</scope>
    <source>
        <strain evidence="2">C57BL/6J</strain>
        <tissue evidence="2">Diencephalon</tissue>
    </source>
</reference>
<evidence type="ECO:0000313" key="2">
    <source>
        <dbReference type="EMBL" id="BAC28726.1"/>
    </source>
</evidence>
<feature type="transmembrane region" description="Helical" evidence="1">
    <location>
        <begin position="75"/>
        <end position="96"/>
    </location>
</feature>
<name>Q8CBW0_MOUSE</name>
<dbReference type="AGR" id="MGI:3641737"/>
<reference evidence="2" key="1">
    <citation type="journal article" date="1999" name="Methods Enzymol.">
        <title>High-efficiency full-length cDNA cloning.</title>
        <authorList>
            <person name="Carninci P."/>
            <person name="Hayashizaki Y."/>
        </authorList>
    </citation>
    <scope>NUCLEOTIDE SEQUENCE</scope>
    <source>
        <strain evidence="2">C57BL/6J</strain>
        <tissue evidence="2">Diencephalon</tissue>
    </source>
</reference>
<dbReference type="EMBL" id="AK034486">
    <property type="protein sequence ID" value="BAC28726.1"/>
    <property type="molecule type" value="mRNA"/>
</dbReference>
<organism evidence="2">
    <name type="scientific">Mus musculus</name>
    <name type="common">Mouse</name>
    <dbReference type="NCBI Taxonomy" id="10090"/>
    <lineage>
        <taxon>Eukaryota</taxon>
        <taxon>Metazoa</taxon>
        <taxon>Chordata</taxon>
        <taxon>Craniata</taxon>
        <taxon>Vertebrata</taxon>
        <taxon>Euteleostomi</taxon>
        <taxon>Mammalia</taxon>
        <taxon>Eutheria</taxon>
        <taxon>Euarchontoglires</taxon>
        <taxon>Glires</taxon>
        <taxon>Rodentia</taxon>
        <taxon>Myomorpha</taxon>
        <taxon>Muroidea</taxon>
        <taxon>Muridae</taxon>
        <taxon>Murinae</taxon>
        <taxon>Mus</taxon>
        <taxon>Mus</taxon>
    </lineage>
</organism>
<keyword evidence="1" id="KW-1133">Transmembrane helix</keyword>
<sequence length="112" mass="12726">MSLKFTSILLALGPLYLSGFVLLTLYLPTLLNVSLYLQSIPRTLNSNVCSLYFIPFHILDLFLNFRAFTTVDLNIYLTLISLIRYIHIVPGIMSYFAHYCIPNIVPVIGEVP</sequence>
<reference evidence="2" key="5">
    <citation type="submission" date="2001-07" db="EMBL/GenBank/DDBJ databases">
        <authorList>
            <person name="Adachi J."/>
            <person name="Aizawa K."/>
            <person name="Akimura T."/>
            <person name="Arakawa T."/>
            <person name="Bono H."/>
            <person name="Carninci P."/>
            <person name="Fukuda S."/>
            <person name="Furuno M."/>
            <person name="Hanagaki T."/>
            <person name="Hara A."/>
            <person name="Hashizume W."/>
            <person name="Hayashida K."/>
            <person name="Hayatsu N."/>
            <person name="Hiramoto K."/>
            <person name="Hiraoka T."/>
            <person name="Hirozane T."/>
            <person name="Hori F."/>
            <person name="Imotani K."/>
            <person name="Ishii Y."/>
            <person name="Itoh M."/>
            <person name="Kagawa I."/>
            <person name="Kasukawa T."/>
            <person name="Katoh H."/>
            <person name="Kawai J."/>
            <person name="Kojima Y."/>
            <person name="Kondo S."/>
            <person name="Konno H."/>
            <person name="Kouda M."/>
            <person name="Koya S."/>
            <person name="Kurihara C."/>
            <person name="Matsuyama T."/>
            <person name="Miyazaki A."/>
            <person name="Murata M."/>
            <person name="Nakamura M."/>
            <person name="Nishi K."/>
            <person name="Nomura K."/>
            <person name="Numazaki R."/>
            <person name="Ohno M."/>
            <person name="Ohsato N."/>
            <person name="Okazaki Y."/>
            <person name="Saito R."/>
            <person name="Saitoh H."/>
            <person name="Sakai C."/>
            <person name="Sakai K."/>
            <person name="Sakazume N."/>
            <person name="Sano H."/>
            <person name="Sasaki D."/>
            <person name="Shibata K."/>
            <person name="Shinagawa A."/>
            <person name="Shiraki T."/>
            <person name="Sogabe Y."/>
            <person name="Tagami M."/>
            <person name="Tagawa A."/>
            <person name="Takahashi F."/>
            <person name="Takaku-Akahira S."/>
            <person name="Takeda Y."/>
            <person name="Tanaka T."/>
            <person name="Tomaru A."/>
            <person name="Toya T."/>
            <person name="Yasunishi A."/>
            <person name="Muramatsu M."/>
            <person name="Hayashizaki Y."/>
        </authorList>
    </citation>
    <scope>NUCLEOTIDE SEQUENCE</scope>
    <source>
        <strain evidence="2">C57BL/6J</strain>
        <tissue evidence="2">Diencephalon</tissue>
    </source>
</reference>
<keyword evidence="1" id="KW-0812">Transmembrane</keyword>
<dbReference type="AlphaFoldDB" id="Q8CBW0"/>
<reference evidence="2" key="3">
    <citation type="journal article" date="2000" name="Genome Res.">
        <title>RIKEN integrated sequence analysis (RISA) system--384-format sequencing pipeline with 384 multicapillary sequencer.</title>
        <authorList>
            <person name="Shibata K."/>
            <person name="Itoh M."/>
            <person name="Aizawa K."/>
            <person name="Nagaoka S."/>
            <person name="Sasaki N."/>
            <person name="Carninci P."/>
            <person name="Konno H."/>
            <person name="Akiyama J."/>
            <person name="Nishi K."/>
            <person name="Kitsunai T."/>
            <person name="Tashiro H."/>
            <person name="Itoh M."/>
            <person name="Sumi N."/>
            <person name="Ishii Y."/>
            <person name="Nakamura S."/>
            <person name="Hazama M."/>
            <person name="Nishine T."/>
            <person name="Harada A."/>
            <person name="Yamamoto R."/>
            <person name="Matsumoto H."/>
            <person name="Sakaguchi S."/>
            <person name="Ikegami T."/>
            <person name="Kashiwagi K."/>
            <person name="Fujiwake S."/>
            <person name="Inoue K."/>
            <person name="Togawa Y."/>
            <person name="Izawa M."/>
            <person name="Ohara E."/>
            <person name="Watahiki M."/>
            <person name="Yoneda Y."/>
            <person name="Ishikawa T."/>
            <person name="Ozawa K."/>
            <person name="Tanaka T."/>
            <person name="Matsuura S."/>
            <person name="Kawai J."/>
            <person name="Okazaki Y."/>
            <person name="Muramatsu M."/>
            <person name="Inoue Y."/>
            <person name="Kira A."/>
            <person name="Hayashizaki Y."/>
        </authorList>
    </citation>
    <scope>NUCLEOTIDE SEQUENCE</scope>
    <source>
        <strain evidence="2">C57BL/6J</strain>
        <tissue evidence="2">Diencephalon</tissue>
    </source>
</reference>
<accession>Q8CBW0</accession>
<proteinExistence type="evidence at transcript level"/>
<reference evidence="2" key="7">
    <citation type="journal article" date="2005" name="Science">
        <title>The Transcriptional Landscape of the Mammalian Genome.</title>
        <authorList>
            <consortium name="The FANTOM Consortium"/>
            <consortium name="Riken Genome Exploration Research Group and Genome Science Group (Genome Network Project Core Group)"/>
        </authorList>
    </citation>
    <scope>NUCLEOTIDE SEQUENCE</scope>
    <source>
        <strain evidence="2">C57BL/6J</strain>
        <tissue evidence="2">Diencephalon</tissue>
    </source>
</reference>
<evidence type="ECO:0000256" key="1">
    <source>
        <dbReference type="SAM" id="Phobius"/>
    </source>
</evidence>
<reference evidence="2" key="6">
    <citation type="journal article" date="2002" name="Nature">
        <title>Analysis of the mouse transcriptome based on functional annotation of 60,770 full-length cDNAs.</title>
        <authorList>
            <consortium name="The FANTOM Consortium and the RIKEN Genome Exploration Research Group Phase I and II Team"/>
        </authorList>
    </citation>
    <scope>NUCLEOTIDE SEQUENCE</scope>
    <source>
        <strain evidence="2">C57BL/6J</strain>
        <tissue evidence="2">Diencephalon</tissue>
    </source>
</reference>
<reference evidence="2" key="8">
    <citation type="journal article" date="2005" name="Science">
        <title>Antisense Transcription in the Mammalian Transcriptome.</title>
        <authorList>
            <consortium name="RIKEN Genome Exploration Research Group and Genome Science Group (Genome Network Project Core Group) and the FANTOM Consortium"/>
        </authorList>
    </citation>
    <scope>NUCLEOTIDE SEQUENCE</scope>
    <source>
        <strain evidence="2">C57BL/6J</strain>
        <tissue evidence="2">Diencephalon</tissue>
    </source>
</reference>
<gene>
    <name evidence="3" type="primary">Gm16495</name>
</gene>
<keyword evidence="1" id="KW-0472">Membrane</keyword>
<dbReference type="MGI" id="MGI:3641737">
    <property type="gene designation" value="Gm16495"/>
</dbReference>
<feature type="transmembrane region" description="Helical" evidence="1">
    <location>
        <begin position="49"/>
        <end position="69"/>
    </location>
</feature>
<evidence type="ECO:0000313" key="3">
    <source>
        <dbReference type="MGI" id="MGI:3641737"/>
    </source>
</evidence>
<feature type="transmembrane region" description="Helical" evidence="1">
    <location>
        <begin position="15"/>
        <end position="37"/>
    </location>
</feature>